<reference evidence="1 2" key="1">
    <citation type="submission" date="2019-03" db="EMBL/GenBank/DDBJ databases">
        <title>Single cell metagenomics reveals metabolic interactions within the superorganism composed of flagellate Streblomastix strix and complex community of Bacteroidetes bacteria on its surface.</title>
        <authorList>
            <person name="Treitli S.C."/>
            <person name="Kolisko M."/>
            <person name="Husnik F."/>
            <person name="Keeling P."/>
            <person name="Hampl V."/>
        </authorList>
    </citation>
    <scope>NUCLEOTIDE SEQUENCE [LARGE SCALE GENOMIC DNA]</scope>
    <source>
        <strain evidence="1">ST1C</strain>
    </source>
</reference>
<dbReference type="OrthoDB" id="5396311at2759"/>
<evidence type="ECO:0000313" key="2">
    <source>
        <dbReference type="Proteomes" id="UP000324800"/>
    </source>
</evidence>
<organism evidence="1 2">
    <name type="scientific">Streblomastix strix</name>
    <dbReference type="NCBI Taxonomy" id="222440"/>
    <lineage>
        <taxon>Eukaryota</taxon>
        <taxon>Metamonada</taxon>
        <taxon>Preaxostyla</taxon>
        <taxon>Oxymonadida</taxon>
        <taxon>Streblomastigidae</taxon>
        <taxon>Streblomastix</taxon>
    </lineage>
</organism>
<sequence length="75" mass="8164">MLQAQGLDGGKINDGAIYEFGLQDFVDVLNILILAPMSIKPADCKYIIERVSRKASAPGTVALDEERALILCEIK</sequence>
<accession>A0A5J4Q0D2</accession>
<proteinExistence type="predicted"/>
<gene>
    <name evidence="1" type="ORF">EZS28_055506</name>
</gene>
<evidence type="ECO:0000313" key="1">
    <source>
        <dbReference type="EMBL" id="KAA6314882.1"/>
    </source>
</evidence>
<dbReference type="Proteomes" id="UP000324800">
    <property type="component" value="Unassembled WGS sequence"/>
</dbReference>
<name>A0A5J4Q0D2_9EUKA</name>
<dbReference type="EMBL" id="SNRW01047663">
    <property type="protein sequence ID" value="KAA6314882.1"/>
    <property type="molecule type" value="Genomic_DNA"/>
</dbReference>
<dbReference type="AlphaFoldDB" id="A0A5J4Q0D2"/>
<protein>
    <submittedName>
        <fullName evidence="1">Uncharacterized protein</fullName>
    </submittedName>
</protein>
<comment type="caution">
    <text evidence="1">The sequence shown here is derived from an EMBL/GenBank/DDBJ whole genome shotgun (WGS) entry which is preliminary data.</text>
</comment>